<dbReference type="OrthoDB" id="2426396at2759"/>
<gene>
    <name evidence="3" type="ORF">SBOR_6985</name>
</gene>
<reference evidence="3 4" key="1">
    <citation type="journal article" date="2014" name="Genome Announc.">
        <title>Draft genome sequence of Sclerotinia borealis, a psychrophilic plant pathogenic fungus.</title>
        <authorList>
            <person name="Mardanov A.V."/>
            <person name="Beletsky A.V."/>
            <person name="Kadnikov V.V."/>
            <person name="Ignatov A.N."/>
            <person name="Ravin N.V."/>
        </authorList>
    </citation>
    <scope>NUCLEOTIDE SEQUENCE [LARGE SCALE GENOMIC DNA]</scope>
    <source>
        <strain evidence="4">F-4157</strain>
    </source>
</reference>
<evidence type="ECO:0000313" key="4">
    <source>
        <dbReference type="Proteomes" id="UP000019487"/>
    </source>
</evidence>
<keyword evidence="2" id="KW-0732">Signal</keyword>
<proteinExistence type="predicted"/>
<dbReference type="STRING" id="1432307.W9C9U6"/>
<name>W9C9U6_SCLBF</name>
<sequence length="478" mass="49662">MRLSLDILGLPTSILLLLVSQTDPVQAVDDDNRLLVQWPRDLAVHVKYWFYGSASARASAKRDGGLEEDGIVVVESPVGILKMSEDEGEKFFTEYWRFGGEDSQSSLNGRDGFLRQRDLKEEARSLANSSIPLSFRAPFALHTDDRSGPLDYEEIRARGKDSAAILAILEKRDFQCPTGTSNCSSIGYPNSCCATDEICFQITDTGLGPVGCCPSGGNCGGSITNCASPNTPCSDDIGGGCCIPNYVCASVGCVINPSLVVVITTTKTLTVISSTPTTTTQTSTITSTRSSLSSTSSIFSTSSQISTSIVSTTTTTSASGIVPVRPTGETTTTTTESTSTATEDTCPTGFYACSAHYQGGCCRTGRNCDTTSCPATSSTTIISSGITVVVPVGLAATTTSTTGICANGWTTCPASVGGNCCPSGWACGTASCESVQTQASATTTEVIQKEIPGMSGRIGGERGGMLGLVGILVGWLVL</sequence>
<evidence type="ECO:0008006" key="5">
    <source>
        <dbReference type="Google" id="ProtNLM"/>
    </source>
</evidence>
<dbReference type="EMBL" id="AYSA01000372">
    <property type="protein sequence ID" value="ESZ92631.1"/>
    <property type="molecule type" value="Genomic_DNA"/>
</dbReference>
<dbReference type="PANTHER" id="PTHR39599:SF2">
    <property type="entry name" value="ANCHORED PROTEIN, PUTATIVE (AFU_ORTHOLOGUE AFUA_1G09650)-RELATED"/>
    <property type="match status" value="1"/>
</dbReference>
<feature type="signal peptide" evidence="2">
    <location>
        <begin position="1"/>
        <end position="27"/>
    </location>
</feature>
<comment type="caution">
    <text evidence="3">The sequence shown here is derived from an EMBL/GenBank/DDBJ whole genome shotgun (WGS) entry which is preliminary data.</text>
</comment>
<dbReference type="HOGENOM" id="CLU_044725_0_0_1"/>
<feature type="compositionally biased region" description="Low complexity" evidence="1">
    <location>
        <begin position="327"/>
        <end position="339"/>
    </location>
</feature>
<accession>W9C9U6</accession>
<evidence type="ECO:0000313" key="3">
    <source>
        <dbReference type="EMBL" id="ESZ92631.1"/>
    </source>
</evidence>
<feature type="chain" id="PRO_5004918369" description="Gpi anchored protein" evidence="2">
    <location>
        <begin position="28"/>
        <end position="478"/>
    </location>
</feature>
<feature type="region of interest" description="Disordered" evidence="1">
    <location>
        <begin position="319"/>
        <end position="339"/>
    </location>
</feature>
<dbReference type="AlphaFoldDB" id="W9C9U6"/>
<dbReference type="PANTHER" id="PTHR39599">
    <property type="entry name" value="GPI-ANCHORED PROTEIN (EUROFUNG)-RELATED-RELATED"/>
    <property type="match status" value="1"/>
</dbReference>
<organism evidence="3 4">
    <name type="scientific">Sclerotinia borealis (strain F-4128)</name>
    <dbReference type="NCBI Taxonomy" id="1432307"/>
    <lineage>
        <taxon>Eukaryota</taxon>
        <taxon>Fungi</taxon>
        <taxon>Dikarya</taxon>
        <taxon>Ascomycota</taxon>
        <taxon>Pezizomycotina</taxon>
        <taxon>Leotiomycetes</taxon>
        <taxon>Helotiales</taxon>
        <taxon>Sclerotiniaceae</taxon>
        <taxon>Sclerotinia</taxon>
    </lineage>
</organism>
<dbReference type="Proteomes" id="UP000019487">
    <property type="component" value="Unassembled WGS sequence"/>
</dbReference>
<evidence type="ECO:0000256" key="1">
    <source>
        <dbReference type="SAM" id="MobiDB-lite"/>
    </source>
</evidence>
<keyword evidence="4" id="KW-1185">Reference proteome</keyword>
<evidence type="ECO:0000256" key="2">
    <source>
        <dbReference type="SAM" id="SignalP"/>
    </source>
</evidence>
<protein>
    <recommendedName>
        <fullName evidence="5">Gpi anchored protein</fullName>
    </recommendedName>
</protein>